<feature type="compositionally biased region" description="Basic and acidic residues" evidence="1">
    <location>
        <begin position="35"/>
        <end position="48"/>
    </location>
</feature>
<sequence length="48" mass="5498">MAKKERLNEEAALNNNLDDSTLQMNTDITKQHQKNNADKPGRQKKTDT</sequence>
<dbReference type="RefSeq" id="WP_204498025.1">
    <property type="nucleotide sequence ID" value="NZ_JAFBDR010000004.1"/>
</dbReference>
<feature type="region of interest" description="Disordered" evidence="1">
    <location>
        <begin position="1"/>
        <end position="48"/>
    </location>
</feature>
<evidence type="ECO:0008006" key="4">
    <source>
        <dbReference type="Google" id="ProtNLM"/>
    </source>
</evidence>
<evidence type="ECO:0000313" key="2">
    <source>
        <dbReference type="EMBL" id="MBM7570604.1"/>
    </source>
</evidence>
<organism evidence="2 3">
    <name type="scientific">Aquibacillus albus</name>
    <dbReference type="NCBI Taxonomy" id="1168171"/>
    <lineage>
        <taxon>Bacteria</taxon>
        <taxon>Bacillati</taxon>
        <taxon>Bacillota</taxon>
        <taxon>Bacilli</taxon>
        <taxon>Bacillales</taxon>
        <taxon>Bacillaceae</taxon>
        <taxon>Aquibacillus</taxon>
    </lineage>
</organism>
<proteinExistence type="predicted"/>
<keyword evidence="3" id="KW-1185">Reference proteome</keyword>
<reference evidence="2 3" key="1">
    <citation type="submission" date="2021-01" db="EMBL/GenBank/DDBJ databases">
        <title>Genomic Encyclopedia of Type Strains, Phase IV (KMG-IV): sequencing the most valuable type-strain genomes for metagenomic binning, comparative biology and taxonomic classification.</title>
        <authorList>
            <person name="Goeker M."/>
        </authorList>
    </citation>
    <scope>NUCLEOTIDE SEQUENCE [LARGE SCALE GENOMIC DNA]</scope>
    <source>
        <strain evidence="2 3">DSM 23711</strain>
    </source>
</reference>
<evidence type="ECO:0000256" key="1">
    <source>
        <dbReference type="SAM" id="MobiDB-lite"/>
    </source>
</evidence>
<comment type="caution">
    <text evidence="2">The sequence shown here is derived from an EMBL/GenBank/DDBJ whole genome shotgun (WGS) entry which is preliminary data.</text>
</comment>
<feature type="compositionally biased region" description="Polar residues" evidence="1">
    <location>
        <begin position="18"/>
        <end position="28"/>
    </location>
</feature>
<dbReference type="Proteomes" id="UP001296943">
    <property type="component" value="Unassembled WGS sequence"/>
</dbReference>
<dbReference type="EMBL" id="JAFBDR010000004">
    <property type="protein sequence ID" value="MBM7570604.1"/>
    <property type="molecule type" value="Genomic_DNA"/>
</dbReference>
<accession>A0ABS2MXJ0</accession>
<gene>
    <name evidence="2" type="ORF">JOC48_001082</name>
</gene>
<evidence type="ECO:0000313" key="3">
    <source>
        <dbReference type="Proteomes" id="UP001296943"/>
    </source>
</evidence>
<name>A0ABS2MXJ0_9BACI</name>
<protein>
    <recommendedName>
        <fullName evidence="4">Biofilm-forming protein</fullName>
    </recommendedName>
</protein>